<dbReference type="Gene3D" id="3.40.190.10">
    <property type="entry name" value="Periplasmic binding protein-like II"/>
    <property type="match status" value="2"/>
</dbReference>
<dbReference type="PANTHER" id="PTHR43649">
    <property type="entry name" value="ARABINOSE-BINDING PROTEIN-RELATED"/>
    <property type="match status" value="1"/>
</dbReference>
<dbReference type="AlphaFoldDB" id="A0A414PZF0"/>
<accession>A0A414PZF0</accession>
<keyword evidence="1" id="KW-0732">Signal</keyword>
<gene>
    <name evidence="2" type="ORF">DW663_03875</name>
</gene>
<dbReference type="RefSeq" id="WP_118234128.1">
    <property type="nucleotide sequence ID" value="NZ_QRHL01000003.1"/>
</dbReference>
<evidence type="ECO:0000313" key="3">
    <source>
        <dbReference type="Proteomes" id="UP000284676"/>
    </source>
</evidence>
<evidence type="ECO:0000313" key="2">
    <source>
        <dbReference type="EMBL" id="RHF73935.1"/>
    </source>
</evidence>
<dbReference type="InterPro" id="IPR050490">
    <property type="entry name" value="Bact_solute-bd_prot1"/>
</dbReference>
<dbReference type="EMBL" id="QRHL01000003">
    <property type="protein sequence ID" value="RHF73935.1"/>
    <property type="molecule type" value="Genomic_DNA"/>
</dbReference>
<protein>
    <submittedName>
        <fullName evidence="2">Extracellular solute-binding protein</fullName>
    </submittedName>
</protein>
<comment type="caution">
    <text evidence="2">The sequence shown here is derived from an EMBL/GenBank/DDBJ whole genome shotgun (WGS) entry which is preliminary data.</text>
</comment>
<reference evidence="2 3" key="1">
    <citation type="submission" date="2018-08" db="EMBL/GenBank/DDBJ databases">
        <title>A genome reference for cultivated species of the human gut microbiota.</title>
        <authorList>
            <person name="Zou Y."/>
            <person name="Xue W."/>
            <person name="Luo G."/>
        </authorList>
    </citation>
    <scope>NUCLEOTIDE SEQUENCE [LARGE SCALE GENOMIC DNA]</scope>
    <source>
        <strain evidence="2 3">AM25-1</strain>
    </source>
</reference>
<dbReference type="SUPFAM" id="SSF53850">
    <property type="entry name" value="Periplasmic binding protein-like II"/>
    <property type="match status" value="1"/>
</dbReference>
<dbReference type="Proteomes" id="UP000284676">
    <property type="component" value="Unassembled WGS sequence"/>
</dbReference>
<dbReference type="PANTHER" id="PTHR43649:SF33">
    <property type="entry name" value="POLYGALACTURONAN_RHAMNOGALACTURONAN-BINDING PROTEIN YTCQ"/>
    <property type="match status" value="1"/>
</dbReference>
<proteinExistence type="predicted"/>
<sequence>MILKKTLFILLEIIFFIIPTYSQDNLKITDKPLEVTILAIHNDLVFNENWSVFKEAFKDTNIKLKGIGSKNLADEIQAFNLMITFGELPDIISLSQGDKLEELGMNGKILPLNDLIDKYAPNIKAFFEKYPRYKKDAISADGNIYFIPDYYDWYAMRASQGLYIRRDWLNNLNLKVPNTMEEFYKTLKAFKTQDPNGNGIPDEIPYFERNTEFVEKELLGLFGAEISFYIDENKVKFGPKEERFKEAIREVIKWYSEELIDSEIFTRGFQTRDYILKNNLGGATFDWFSSTSTYNTSLKEEVNNFEFIAIDPPLYKGKRYAPDARPTYLGGWGITKSAQDPISIIKYFDYWFSPKGYELANWGIEGDTFLRDIDGNKYFTKKVMKDKNRTPLQVLREEGVQFRIGGPQDYEYEKAWGETDANFWMKRYTQEGFLVEPMPTLKYTLAENEKLQTIKPKLNTFVKDMCQRWILGVEDFDTTYDNFLKELKHIGLDEALEINQKAYERFISSN</sequence>
<organism evidence="2 3">
    <name type="scientific">Fusobacterium mortiferum</name>
    <dbReference type="NCBI Taxonomy" id="850"/>
    <lineage>
        <taxon>Bacteria</taxon>
        <taxon>Fusobacteriati</taxon>
        <taxon>Fusobacteriota</taxon>
        <taxon>Fusobacteriia</taxon>
        <taxon>Fusobacteriales</taxon>
        <taxon>Fusobacteriaceae</taxon>
        <taxon>Fusobacterium</taxon>
    </lineage>
</organism>
<name>A0A414PZF0_FUSMR</name>
<evidence type="ECO:0000256" key="1">
    <source>
        <dbReference type="ARBA" id="ARBA00022729"/>
    </source>
</evidence>